<dbReference type="Pfam" id="PF13503">
    <property type="entry name" value="DUF4123"/>
    <property type="match status" value="1"/>
</dbReference>
<accession>A0A3B0X6N5</accession>
<evidence type="ECO:0000313" key="2">
    <source>
        <dbReference type="EMBL" id="VAW59132.1"/>
    </source>
</evidence>
<evidence type="ECO:0000259" key="1">
    <source>
        <dbReference type="Pfam" id="PF13503"/>
    </source>
</evidence>
<protein>
    <recommendedName>
        <fullName evidence="1">DUF4123 domain-containing protein</fullName>
    </recommendedName>
</protein>
<feature type="domain" description="DUF4123" evidence="1">
    <location>
        <begin position="55"/>
        <end position="174"/>
    </location>
</feature>
<gene>
    <name evidence="2" type="ORF">MNBD_GAMMA11-2943</name>
</gene>
<organism evidence="2">
    <name type="scientific">hydrothermal vent metagenome</name>
    <dbReference type="NCBI Taxonomy" id="652676"/>
    <lineage>
        <taxon>unclassified sequences</taxon>
        <taxon>metagenomes</taxon>
        <taxon>ecological metagenomes</taxon>
    </lineage>
</organism>
<reference evidence="2" key="1">
    <citation type="submission" date="2018-06" db="EMBL/GenBank/DDBJ databases">
        <authorList>
            <person name="Zhirakovskaya E."/>
        </authorList>
    </citation>
    <scope>NUCLEOTIDE SEQUENCE</scope>
</reference>
<dbReference type="InterPro" id="IPR025391">
    <property type="entry name" value="DUF4123"/>
</dbReference>
<dbReference type="EMBL" id="UOFG01000067">
    <property type="protein sequence ID" value="VAW59132.1"/>
    <property type="molecule type" value="Genomic_DNA"/>
</dbReference>
<proteinExistence type="predicted"/>
<sequence>MEIHLQSYLFVKFIINNIYDSDKNNRQNEKSIIMISTEMKTKICDYLFSFENSHLYAVIDGASVSGLLEAIKKNNTQYCCLLSGKLDLELAQAAPYLAKLETKSPLTEWLLDGWGTHSGIYCVIDESVSFMDVRKHFRSIQIVKNYDNKSIFFRYYDPRVMNVYLPTCTGNEAKQMFGPTAIYVLEGEKGDSVNKYSFIEGEVRLKEYLYTA</sequence>
<dbReference type="AlphaFoldDB" id="A0A3B0X6N5"/>
<name>A0A3B0X6N5_9ZZZZ</name>